<dbReference type="OrthoDB" id="1914839at2759"/>
<protein>
    <submittedName>
        <fullName evidence="2">Uncharacterized protein</fullName>
    </submittedName>
</protein>
<reference evidence="2 3" key="1">
    <citation type="submission" date="2006-10" db="EMBL/GenBank/DDBJ databases">
        <title>The Genome Sequence of Batrachochytrium dendrobatidis JEL423.</title>
        <authorList>
            <consortium name="The Broad Institute Genome Sequencing Platform"/>
            <person name="Birren B."/>
            <person name="Lander E."/>
            <person name="Galagan J."/>
            <person name="Cuomo C."/>
            <person name="Devon K."/>
            <person name="Jaffe D."/>
            <person name="Butler J."/>
            <person name="Alvarez P."/>
            <person name="Gnerre S."/>
            <person name="Grabherr M."/>
            <person name="Kleber M."/>
            <person name="Mauceli E."/>
            <person name="Brockman W."/>
            <person name="Young S."/>
            <person name="LaButti K."/>
            <person name="Sykes S."/>
            <person name="DeCaprio D."/>
            <person name="Crawford M."/>
            <person name="Koehrsen M."/>
            <person name="Engels R."/>
            <person name="Montgomery P."/>
            <person name="Pearson M."/>
            <person name="Howarth C."/>
            <person name="Larson L."/>
            <person name="White J."/>
            <person name="O'Leary S."/>
            <person name="Kodira C."/>
            <person name="Zeng Q."/>
            <person name="Yandava C."/>
            <person name="Alvarado L."/>
            <person name="Longcore J."/>
            <person name="James T."/>
        </authorList>
    </citation>
    <scope>NUCLEOTIDE SEQUENCE [LARGE SCALE GENOMIC DNA]</scope>
    <source>
        <strain evidence="2 3">JEL423</strain>
    </source>
</reference>
<dbReference type="InterPro" id="IPR011990">
    <property type="entry name" value="TPR-like_helical_dom_sf"/>
</dbReference>
<evidence type="ECO:0000313" key="2">
    <source>
        <dbReference type="EMBL" id="OAJ42797.1"/>
    </source>
</evidence>
<dbReference type="Proteomes" id="UP000077115">
    <property type="component" value="Unassembled WGS sequence"/>
</dbReference>
<keyword evidence="1" id="KW-0802">TPR repeat</keyword>
<dbReference type="SUPFAM" id="SSF48452">
    <property type="entry name" value="TPR-like"/>
    <property type="match status" value="1"/>
</dbReference>
<dbReference type="Gene3D" id="1.25.40.10">
    <property type="entry name" value="Tetratricopeptide repeat domain"/>
    <property type="match status" value="1"/>
</dbReference>
<proteinExistence type="predicted"/>
<dbReference type="AlphaFoldDB" id="A0A177WRP2"/>
<dbReference type="PANTHER" id="PTHR12558:SF50">
    <property type="entry name" value="ASSEMBLY CHAPERONE OF RPL4-RELATED"/>
    <property type="match status" value="1"/>
</dbReference>
<dbReference type="GO" id="GO:0005680">
    <property type="term" value="C:anaphase-promoting complex"/>
    <property type="evidence" value="ECO:0007669"/>
    <property type="project" value="UniProtKB-ARBA"/>
</dbReference>
<dbReference type="GO" id="GO:0051301">
    <property type="term" value="P:cell division"/>
    <property type="evidence" value="ECO:0007669"/>
    <property type="project" value="TreeGrafter"/>
</dbReference>
<dbReference type="EMBL" id="DS022308">
    <property type="protein sequence ID" value="OAJ42797.1"/>
    <property type="molecule type" value="Genomic_DNA"/>
</dbReference>
<dbReference type="CDD" id="cd24142">
    <property type="entry name" value="ACL4-like"/>
    <property type="match status" value="1"/>
</dbReference>
<name>A0A177WRP2_BATDL</name>
<dbReference type="STRING" id="403673.A0A177WRP2"/>
<organism evidence="2 3">
    <name type="scientific">Batrachochytrium dendrobatidis (strain JEL423)</name>
    <dbReference type="NCBI Taxonomy" id="403673"/>
    <lineage>
        <taxon>Eukaryota</taxon>
        <taxon>Fungi</taxon>
        <taxon>Fungi incertae sedis</taxon>
        <taxon>Chytridiomycota</taxon>
        <taxon>Chytridiomycota incertae sedis</taxon>
        <taxon>Chytridiomycetes</taxon>
        <taxon>Rhizophydiales</taxon>
        <taxon>Rhizophydiales incertae sedis</taxon>
        <taxon>Batrachochytrium</taxon>
    </lineage>
</organism>
<accession>A0A177WRP2</accession>
<gene>
    <name evidence="2" type="ORF">BDEG_26209</name>
</gene>
<dbReference type="VEuPathDB" id="FungiDB:BDEG_26209"/>
<reference evidence="2 3" key="2">
    <citation type="submission" date="2016-05" db="EMBL/GenBank/DDBJ databases">
        <title>Lineage-specific infection strategies underlie the spectrum of fungal disease in amphibians.</title>
        <authorList>
            <person name="Cuomo C.A."/>
            <person name="Farrer R.A."/>
            <person name="James T."/>
            <person name="Longcore J."/>
            <person name="Birren B."/>
        </authorList>
    </citation>
    <scope>NUCLEOTIDE SEQUENCE [LARGE SCALE GENOMIC DNA]</scope>
    <source>
        <strain evidence="2 3">JEL423</strain>
    </source>
</reference>
<evidence type="ECO:0000256" key="1">
    <source>
        <dbReference type="ARBA" id="ARBA00022803"/>
    </source>
</evidence>
<dbReference type="PANTHER" id="PTHR12558">
    <property type="entry name" value="CELL DIVISION CYCLE 16,23,27"/>
    <property type="match status" value="1"/>
</dbReference>
<evidence type="ECO:0000313" key="3">
    <source>
        <dbReference type="Proteomes" id="UP000077115"/>
    </source>
</evidence>
<sequence length="372" mass="42300">MPSQIDGLVEQAQKALESCEPGLAIKFLQRAIQVIGTPSPSHSIQSIDHAKIYQLLGWAHMEIVNTLTNDTPDCVDVPTEMDSAKQAFLHAIKLAPNQDYSTYLYLGQLSIGKESIAFYELGVRLLDSKIIECKDQQGNDDHLQSLQNKMGSALCSMIEIYMTDCCDEPEAEEKCEEYIQYAIEKNPTNPEVFQTLASIRLSQSRPDEAKVCLEKSMDLWYVEPNDDEPFVADPNWPAHPLRISLSKLLMETNLHERALAVLQTCQVEDDEEPETWYLFGWCYRQLSENQPELIEDSSACFDSVIGVCDSLLDWFIQRLLFFKTRILTDINEIKPTLAREKVSRISGSCYATTYFRVNECKGLNSNDIEIKD</sequence>